<accession>A0A1H4G3H8</accession>
<organism evidence="1 2">
    <name type="scientific">Pedobacter hartonius</name>
    <dbReference type="NCBI Taxonomy" id="425514"/>
    <lineage>
        <taxon>Bacteria</taxon>
        <taxon>Pseudomonadati</taxon>
        <taxon>Bacteroidota</taxon>
        <taxon>Sphingobacteriia</taxon>
        <taxon>Sphingobacteriales</taxon>
        <taxon>Sphingobacteriaceae</taxon>
        <taxon>Pedobacter</taxon>
    </lineage>
</organism>
<name>A0A1H4G3H8_9SPHI</name>
<dbReference type="EMBL" id="FNRA01000009">
    <property type="protein sequence ID" value="SEB03967.1"/>
    <property type="molecule type" value="Genomic_DNA"/>
</dbReference>
<dbReference type="STRING" id="425514.SAMN05443550_1092"/>
<protein>
    <submittedName>
        <fullName evidence="1">Uncharacterized protein</fullName>
    </submittedName>
</protein>
<proteinExistence type="predicted"/>
<gene>
    <name evidence="1" type="ORF">SAMN05443550_1092</name>
</gene>
<dbReference type="Proteomes" id="UP000198850">
    <property type="component" value="Unassembled WGS sequence"/>
</dbReference>
<sequence>MKNLKRNDSDNMIWQQVSVKIKNADADRRNENQSLMNKVQFIIENQYSKKTPPK</sequence>
<evidence type="ECO:0000313" key="1">
    <source>
        <dbReference type="EMBL" id="SEB03967.1"/>
    </source>
</evidence>
<dbReference type="AlphaFoldDB" id="A0A1H4G3H8"/>
<keyword evidence="2" id="KW-1185">Reference proteome</keyword>
<evidence type="ECO:0000313" key="2">
    <source>
        <dbReference type="Proteomes" id="UP000198850"/>
    </source>
</evidence>
<reference evidence="1 2" key="1">
    <citation type="submission" date="2016-10" db="EMBL/GenBank/DDBJ databases">
        <authorList>
            <person name="de Groot N.N."/>
        </authorList>
    </citation>
    <scope>NUCLEOTIDE SEQUENCE [LARGE SCALE GENOMIC DNA]</scope>
    <source>
        <strain evidence="1 2">DSM 19033</strain>
    </source>
</reference>